<organism evidence="1 2">
    <name type="scientific">Helicobacter bilis</name>
    <dbReference type="NCBI Taxonomy" id="37372"/>
    <lineage>
        <taxon>Bacteria</taxon>
        <taxon>Pseudomonadati</taxon>
        <taxon>Campylobacterota</taxon>
        <taxon>Epsilonproteobacteria</taxon>
        <taxon>Campylobacterales</taxon>
        <taxon>Helicobacteraceae</taxon>
        <taxon>Helicobacter</taxon>
    </lineage>
</organism>
<protein>
    <submittedName>
        <fullName evidence="1">Uncharacterized protein</fullName>
    </submittedName>
</protein>
<dbReference type="AlphaFoldDB" id="A0A099V3A1"/>
<reference evidence="1 2" key="1">
    <citation type="journal article" date="2014" name="Genome Announc.">
        <title>Draft genome sequences of eight enterohepatic helicobacter species isolated from both laboratory and wild rodents.</title>
        <authorList>
            <person name="Sheh A."/>
            <person name="Shen Z."/>
            <person name="Fox J.G."/>
        </authorList>
    </citation>
    <scope>NUCLEOTIDE SEQUENCE [LARGE SCALE GENOMIC DNA]</scope>
    <source>
        <strain evidence="1 2">ATCC 49320</strain>
    </source>
</reference>
<gene>
    <name evidence="1" type="ORF">LS79_009685</name>
</gene>
<dbReference type="RefSeq" id="WP_034580162.1">
    <property type="nucleotide sequence ID" value="NZ_FZMS01000037.1"/>
</dbReference>
<accession>A0A099V3A1</accession>
<evidence type="ECO:0000313" key="1">
    <source>
        <dbReference type="EMBL" id="TLE08572.1"/>
    </source>
</evidence>
<proteinExistence type="predicted"/>
<dbReference type="EMBL" id="JRPJ02000046">
    <property type="protein sequence ID" value="TLE08572.1"/>
    <property type="molecule type" value="Genomic_DNA"/>
</dbReference>
<dbReference type="Proteomes" id="UP000029857">
    <property type="component" value="Unassembled WGS sequence"/>
</dbReference>
<evidence type="ECO:0000313" key="2">
    <source>
        <dbReference type="Proteomes" id="UP000029857"/>
    </source>
</evidence>
<comment type="caution">
    <text evidence="1">The sequence shown here is derived from an EMBL/GenBank/DDBJ whole genome shotgun (WGS) entry which is preliminary data.</text>
</comment>
<sequence length="117" mass="13127">MTQTDRIHALGYLVAHEINLENLKEDKNNIFLMREGSEILSASIEIIEKADAGTIDVGFDFSSDFLLNDIDLSAQAVHKSKVETSLKQDSMLTIETSERKGRIKVRVLYFSSGTIYS</sequence>
<name>A0A099V3A1_9HELI</name>